<dbReference type="PANTHER" id="PTHR31407:SF16">
    <property type="entry name" value="PSBP DOMAIN-CONTAINING PROTEIN 7, CHLOROPLASTIC"/>
    <property type="match status" value="1"/>
</dbReference>
<evidence type="ECO:0000256" key="1">
    <source>
        <dbReference type="SAM" id="MobiDB-lite"/>
    </source>
</evidence>
<dbReference type="EMBL" id="CAJNJA010007469">
    <property type="protein sequence ID" value="CAE7225028.1"/>
    <property type="molecule type" value="Genomic_DNA"/>
</dbReference>
<dbReference type="Gene3D" id="3.40.1000.10">
    <property type="entry name" value="Mog1/PsbP, alpha/beta/alpha sandwich"/>
    <property type="match status" value="1"/>
</dbReference>
<feature type="transmembrane region" description="Helical" evidence="2">
    <location>
        <begin position="122"/>
        <end position="146"/>
    </location>
</feature>
<proteinExistence type="predicted"/>
<accession>A0A812KD06</accession>
<dbReference type="Pfam" id="PF01789">
    <property type="entry name" value="PsbP"/>
    <property type="match status" value="1"/>
</dbReference>
<dbReference type="AlphaFoldDB" id="A0A812KD06"/>
<evidence type="ECO:0000256" key="2">
    <source>
        <dbReference type="SAM" id="Phobius"/>
    </source>
</evidence>
<evidence type="ECO:0000313" key="4">
    <source>
        <dbReference type="EMBL" id="CAE7225028.1"/>
    </source>
</evidence>
<gene>
    <name evidence="4" type="primary">PPD7</name>
    <name evidence="4" type="ORF">SNEC2469_LOCUS3107</name>
</gene>
<dbReference type="InterPro" id="IPR016123">
    <property type="entry name" value="Mog1/PsbP_a/b/a-sand"/>
</dbReference>
<feature type="domain" description="PsbP C-terminal" evidence="3">
    <location>
        <begin position="166"/>
        <end position="346"/>
    </location>
</feature>
<dbReference type="GO" id="GO:0009523">
    <property type="term" value="C:photosystem II"/>
    <property type="evidence" value="ECO:0007669"/>
    <property type="project" value="InterPro"/>
</dbReference>
<keyword evidence="2" id="KW-1133">Transmembrane helix</keyword>
<dbReference type="PANTHER" id="PTHR31407">
    <property type="match status" value="1"/>
</dbReference>
<evidence type="ECO:0000313" key="5">
    <source>
        <dbReference type="Proteomes" id="UP000601435"/>
    </source>
</evidence>
<comment type="caution">
    <text evidence="4">The sequence shown here is derived from an EMBL/GenBank/DDBJ whole genome shotgun (WGS) entry which is preliminary data.</text>
</comment>
<dbReference type="GO" id="GO:0015979">
    <property type="term" value="P:photosynthesis"/>
    <property type="evidence" value="ECO:0007669"/>
    <property type="project" value="InterPro"/>
</dbReference>
<dbReference type="InterPro" id="IPR002683">
    <property type="entry name" value="PsbP_C"/>
</dbReference>
<organism evidence="4 5">
    <name type="scientific">Symbiodinium necroappetens</name>
    <dbReference type="NCBI Taxonomy" id="1628268"/>
    <lineage>
        <taxon>Eukaryota</taxon>
        <taxon>Sar</taxon>
        <taxon>Alveolata</taxon>
        <taxon>Dinophyceae</taxon>
        <taxon>Suessiales</taxon>
        <taxon>Symbiodiniaceae</taxon>
        <taxon>Symbiodinium</taxon>
    </lineage>
</organism>
<dbReference type="GO" id="GO:0019898">
    <property type="term" value="C:extrinsic component of membrane"/>
    <property type="evidence" value="ECO:0007669"/>
    <property type="project" value="InterPro"/>
</dbReference>
<feature type="region of interest" description="Disordered" evidence="1">
    <location>
        <begin position="65"/>
        <end position="93"/>
    </location>
</feature>
<protein>
    <submittedName>
        <fullName evidence="4">PPD7 protein</fullName>
    </submittedName>
</protein>
<dbReference type="SUPFAM" id="SSF55724">
    <property type="entry name" value="Mog1p/PsbP-like"/>
    <property type="match status" value="1"/>
</dbReference>
<keyword evidence="5" id="KW-1185">Reference proteome</keyword>
<evidence type="ECO:0000259" key="3">
    <source>
        <dbReference type="Pfam" id="PF01789"/>
    </source>
</evidence>
<dbReference type="Proteomes" id="UP000601435">
    <property type="component" value="Unassembled WGS sequence"/>
</dbReference>
<dbReference type="GO" id="GO:0005509">
    <property type="term" value="F:calcium ion binding"/>
    <property type="evidence" value="ECO:0007669"/>
    <property type="project" value="InterPro"/>
</dbReference>
<reference evidence="4" key="1">
    <citation type="submission" date="2021-02" db="EMBL/GenBank/DDBJ databases">
        <authorList>
            <person name="Dougan E. K."/>
            <person name="Rhodes N."/>
            <person name="Thang M."/>
            <person name="Chan C."/>
        </authorList>
    </citation>
    <scope>NUCLEOTIDE SEQUENCE</scope>
</reference>
<dbReference type="OrthoDB" id="447365at2759"/>
<name>A0A812KD06_9DINO</name>
<sequence>MASQSCAFCALSPSLSPSPLPTPSQALGSTTKPPAPKWQRWVLGFGLGIRNLRPCSRGYRAIRARSSEHPEGSDSAPPAAGIPKGSEQKRGKAPRNRWLNLLERLFRDLGEVSSRPRRDATYWGLVLGSLSLAVVSDFLGIMRLLLSLNPSGARQMALDEVYPVEGLKTYRQRGRYRLRYPGEWLFDQSVAFSKQAAIELPTLRQKKRIVPDAAFGPAGGGLATTATAQNLSVVVQPVKAQRLEDLMGEPEEAFRKFAAETFAAEGSGRTAQLLGAERSARGSYELEYVVTYPDQEGTVDVHCWSVVALASSTPFSALYTMTLVSPERMLTQATRDLFRESWHSFELEAA</sequence>
<keyword evidence="2" id="KW-0472">Membrane</keyword>
<keyword evidence="2" id="KW-0812">Transmembrane</keyword>